<feature type="coiled-coil region" evidence="1">
    <location>
        <begin position="129"/>
        <end position="156"/>
    </location>
</feature>
<dbReference type="Proteomes" id="UP000260457">
    <property type="component" value="Chromosome"/>
</dbReference>
<organism evidence="2 3">
    <name type="scientific">Peribacillus butanolivorans</name>
    <dbReference type="NCBI Taxonomy" id="421767"/>
    <lineage>
        <taxon>Bacteria</taxon>
        <taxon>Bacillati</taxon>
        <taxon>Bacillota</taxon>
        <taxon>Bacilli</taxon>
        <taxon>Bacillales</taxon>
        <taxon>Bacillaceae</taxon>
        <taxon>Peribacillus</taxon>
    </lineage>
</organism>
<dbReference type="EMBL" id="CP030926">
    <property type="protein sequence ID" value="AXN39806.1"/>
    <property type="molecule type" value="Genomic_DNA"/>
</dbReference>
<gene>
    <name evidence="2" type="ORF">DTO10_16520</name>
</gene>
<sequence length="318" mass="35463">MKIRITKASDSTYWYADKIGEEFTVIPEYNSPKSYTVKRNESCGSGGVLVGDCEIVNEEVGGMKTIKRKANVGERILITNKVSYEDRYENGSILLVTGEKGNGIYTNEWLILHKEYEVIIEGANEMGVIEQMQAELARTQGELAELKSKVAALECEGKRFVIGVDLAKSPQQIRDEIVAKAKADVAHLIKQTKLLQGREYNAYFSVNFEKRTVAARFQENGSRYVTVRGTAKADPSDCFNVHIGKAIALRRALDLEVPAEYYNAPAPTEVRVGDVVERSNISRTVVPSTQRIIEGKTCQISSVRAKFGRIIDDSREDL</sequence>
<reference evidence="2 3" key="1">
    <citation type="submission" date="2018-07" db="EMBL/GenBank/DDBJ databases">
        <title>The molecular basis for the intramolecular migration of carboxyl group in the catabolism of para-hydroxybenzoate via gentisate.</title>
        <authorList>
            <person name="Zhao H."/>
            <person name="Xu Y."/>
            <person name="Lin S."/>
            <person name="Spain J.C."/>
            <person name="Zhou N.-Y."/>
        </authorList>
    </citation>
    <scope>NUCLEOTIDE SEQUENCE [LARGE SCALE GENOMIC DNA]</scope>
    <source>
        <strain evidence="2 3">PHB-7a</strain>
    </source>
</reference>
<evidence type="ECO:0008006" key="4">
    <source>
        <dbReference type="Google" id="ProtNLM"/>
    </source>
</evidence>
<proteinExistence type="predicted"/>
<protein>
    <recommendedName>
        <fullName evidence="4">DUF342 domain-containing protein</fullName>
    </recommendedName>
</protein>
<dbReference type="RefSeq" id="WP_116821527.1">
    <property type="nucleotide sequence ID" value="NZ_CP030926.1"/>
</dbReference>
<evidence type="ECO:0000313" key="2">
    <source>
        <dbReference type="EMBL" id="AXN39806.1"/>
    </source>
</evidence>
<dbReference type="GeneID" id="95399831"/>
<evidence type="ECO:0000313" key="3">
    <source>
        <dbReference type="Proteomes" id="UP000260457"/>
    </source>
</evidence>
<keyword evidence="3" id="KW-1185">Reference proteome</keyword>
<accession>A0ABN5N328</accession>
<evidence type="ECO:0000256" key="1">
    <source>
        <dbReference type="SAM" id="Coils"/>
    </source>
</evidence>
<keyword evidence="1" id="KW-0175">Coiled coil</keyword>
<name>A0ABN5N328_9BACI</name>